<organism evidence="1">
    <name type="scientific">Micrurus paraensis</name>
    <dbReference type="NCBI Taxonomy" id="1970185"/>
    <lineage>
        <taxon>Eukaryota</taxon>
        <taxon>Metazoa</taxon>
        <taxon>Chordata</taxon>
        <taxon>Craniata</taxon>
        <taxon>Vertebrata</taxon>
        <taxon>Euteleostomi</taxon>
        <taxon>Lepidosauria</taxon>
        <taxon>Squamata</taxon>
        <taxon>Bifurcata</taxon>
        <taxon>Unidentata</taxon>
        <taxon>Episquamata</taxon>
        <taxon>Toxicofera</taxon>
        <taxon>Serpentes</taxon>
        <taxon>Colubroidea</taxon>
        <taxon>Elapidae</taxon>
        <taxon>Elapinae</taxon>
        <taxon>Micrurus</taxon>
    </lineage>
</organism>
<dbReference type="EMBL" id="IACL01101071">
    <property type="protein sequence ID" value="LAB13146.1"/>
    <property type="molecule type" value="Transcribed_RNA"/>
</dbReference>
<accession>A0A2D4KWR3</accession>
<proteinExistence type="predicted"/>
<name>A0A2D4KWR3_9SAUR</name>
<dbReference type="AlphaFoldDB" id="A0A2D4KWR3"/>
<reference evidence="1" key="2">
    <citation type="submission" date="2017-11" db="EMBL/GenBank/DDBJ databases">
        <title>Coralsnake Venomics: Analyses of Venom Gland Transcriptomes and Proteomes of Six Brazilian Taxa.</title>
        <authorList>
            <person name="Aird S.D."/>
            <person name="Jorge da Silva N."/>
            <person name="Qiu L."/>
            <person name="Villar-Briones A."/>
            <person name="Aparecida-Saddi V."/>
            <person name="Campos-Telles M.P."/>
            <person name="Grau M."/>
            <person name="Mikheyev A.S."/>
        </authorList>
    </citation>
    <scope>NUCLEOTIDE SEQUENCE</scope>
    <source>
        <tissue evidence="1">Venom_gland</tissue>
    </source>
</reference>
<protein>
    <submittedName>
        <fullName evidence="1">Uncharacterized protein</fullName>
    </submittedName>
</protein>
<evidence type="ECO:0000313" key="1">
    <source>
        <dbReference type="EMBL" id="LAB13146.1"/>
    </source>
</evidence>
<sequence length="186" mass="21170">MLYISKRFYHFTKTVRQTNKYLKELFKPYIKKLLVGKQGRLLEFFLYLRTFRKPSPSSEQCAGSGLSKWVASSRNANKQSIFASILHTILLKFCSCLRDPDAFHAGLEFQLLHQALQRQHPAAPGGAAETRGRRGTHQGLSGSCRTSAVLYAECLQRCFACWRSGWKQPISRAQILRIALKTGKVF</sequence>
<reference evidence="1" key="1">
    <citation type="submission" date="2017-07" db="EMBL/GenBank/DDBJ databases">
        <authorList>
            <person name="Mikheyev A."/>
            <person name="Grau M."/>
        </authorList>
    </citation>
    <scope>NUCLEOTIDE SEQUENCE</scope>
    <source>
        <tissue evidence="1">Venom_gland</tissue>
    </source>
</reference>